<dbReference type="AlphaFoldDB" id="A0A336LSQ2"/>
<dbReference type="InterPro" id="IPR022179">
    <property type="entry name" value="CFAP276"/>
</dbReference>
<proteinExistence type="predicted"/>
<accession>A0A336LSQ2</accession>
<gene>
    <name evidence="1" type="primary">CSON015192</name>
</gene>
<name>A0A336LSQ2_CULSO</name>
<sequence>MIEEIRNSHYLPCILEEGVFVKDLPSPPNPEDENWSNSMKTHERVFLHQTLASARRSANFRNYPTIPRDSLDIILTSQYNHSNDLFYDKNSTVLQDETCGKRTFRRLKNTKDVEKIIPVWHPLKIGGISEKNSPHSVKLMNHGPHTPLTNPGYSRQNFDGNVFNY</sequence>
<evidence type="ECO:0000313" key="1">
    <source>
        <dbReference type="EMBL" id="SSX19609.1"/>
    </source>
</evidence>
<protein>
    <submittedName>
        <fullName evidence="1">CSON015192 protein</fullName>
    </submittedName>
</protein>
<dbReference type="OMA" id="HTPLTNP"/>
<dbReference type="VEuPathDB" id="VectorBase:CSON015192"/>
<dbReference type="EMBL" id="UFQT01000093">
    <property type="protein sequence ID" value="SSX19609.1"/>
    <property type="molecule type" value="Genomic_DNA"/>
</dbReference>
<organism evidence="1">
    <name type="scientific">Culicoides sonorensis</name>
    <name type="common">Biting midge</name>
    <dbReference type="NCBI Taxonomy" id="179676"/>
    <lineage>
        <taxon>Eukaryota</taxon>
        <taxon>Metazoa</taxon>
        <taxon>Ecdysozoa</taxon>
        <taxon>Arthropoda</taxon>
        <taxon>Hexapoda</taxon>
        <taxon>Insecta</taxon>
        <taxon>Pterygota</taxon>
        <taxon>Neoptera</taxon>
        <taxon>Endopterygota</taxon>
        <taxon>Diptera</taxon>
        <taxon>Nematocera</taxon>
        <taxon>Chironomoidea</taxon>
        <taxon>Ceratopogonidae</taxon>
        <taxon>Ceratopogoninae</taxon>
        <taxon>Culicoides</taxon>
        <taxon>Monoculicoides</taxon>
    </lineage>
</organism>
<reference evidence="1" key="1">
    <citation type="submission" date="2018-07" db="EMBL/GenBank/DDBJ databases">
        <authorList>
            <person name="Quirk P.G."/>
            <person name="Krulwich T.A."/>
        </authorList>
    </citation>
    <scope>NUCLEOTIDE SEQUENCE</scope>
</reference>
<dbReference type="Pfam" id="PF12494">
    <property type="entry name" value="DUF3695"/>
    <property type="match status" value="1"/>
</dbReference>